<dbReference type="Proteomes" id="UP001500459">
    <property type="component" value="Unassembled WGS sequence"/>
</dbReference>
<dbReference type="Pfam" id="PF03548">
    <property type="entry name" value="LolA"/>
    <property type="match status" value="1"/>
</dbReference>
<dbReference type="PANTHER" id="PTHR35869:SF1">
    <property type="entry name" value="OUTER-MEMBRANE LIPOPROTEIN CARRIER PROTEIN"/>
    <property type="match status" value="1"/>
</dbReference>
<proteinExistence type="predicted"/>
<dbReference type="InterPro" id="IPR004564">
    <property type="entry name" value="OM_lipoprot_carrier_LolA-like"/>
</dbReference>
<evidence type="ECO:0000313" key="2">
    <source>
        <dbReference type="EMBL" id="GAA3508331.1"/>
    </source>
</evidence>
<keyword evidence="3" id="KW-1185">Reference proteome</keyword>
<dbReference type="SUPFAM" id="SSF89392">
    <property type="entry name" value="Prokaryotic lipoproteins and lipoprotein localization factors"/>
    <property type="match status" value="1"/>
</dbReference>
<protein>
    <submittedName>
        <fullName evidence="2">Outer membrane lipoprotein carrier protein LolA</fullName>
    </submittedName>
</protein>
<dbReference type="InterPro" id="IPR029046">
    <property type="entry name" value="LolA/LolB/LppX"/>
</dbReference>
<dbReference type="Gene3D" id="2.50.20.10">
    <property type="entry name" value="Lipoprotein localisation LolA/LolB/LppX"/>
    <property type="match status" value="1"/>
</dbReference>
<gene>
    <name evidence="2" type="ORF">GCM10022393_19150</name>
</gene>
<keyword evidence="2" id="KW-0449">Lipoprotein</keyword>
<dbReference type="EMBL" id="BAABCW010000006">
    <property type="protein sequence ID" value="GAA3508331.1"/>
    <property type="molecule type" value="Genomic_DNA"/>
</dbReference>
<evidence type="ECO:0000256" key="1">
    <source>
        <dbReference type="ARBA" id="ARBA00022729"/>
    </source>
</evidence>
<organism evidence="2 3">
    <name type="scientific">Aquimarina addita</name>
    <dbReference type="NCBI Taxonomy" id="870485"/>
    <lineage>
        <taxon>Bacteria</taxon>
        <taxon>Pseudomonadati</taxon>
        <taxon>Bacteroidota</taxon>
        <taxon>Flavobacteriia</taxon>
        <taxon>Flavobacteriales</taxon>
        <taxon>Flavobacteriaceae</taxon>
        <taxon>Aquimarina</taxon>
    </lineage>
</organism>
<dbReference type="CDD" id="cd16325">
    <property type="entry name" value="LolA"/>
    <property type="match status" value="1"/>
</dbReference>
<evidence type="ECO:0000313" key="3">
    <source>
        <dbReference type="Proteomes" id="UP001500459"/>
    </source>
</evidence>
<dbReference type="PANTHER" id="PTHR35869">
    <property type="entry name" value="OUTER-MEMBRANE LIPOPROTEIN CARRIER PROTEIN"/>
    <property type="match status" value="1"/>
</dbReference>
<reference evidence="3" key="1">
    <citation type="journal article" date="2019" name="Int. J. Syst. Evol. Microbiol.">
        <title>The Global Catalogue of Microorganisms (GCM) 10K type strain sequencing project: providing services to taxonomists for standard genome sequencing and annotation.</title>
        <authorList>
            <consortium name="The Broad Institute Genomics Platform"/>
            <consortium name="The Broad Institute Genome Sequencing Center for Infectious Disease"/>
            <person name="Wu L."/>
            <person name="Ma J."/>
        </authorList>
    </citation>
    <scope>NUCLEOTIDE SEQUENCE [LARGE SCALE GENOMIC DNA]</scope>
    <source>
        <strain evidence="3">JCM 17106</strain>
    </source>
</reference>
<dbReference type="RefSeq" id="WP_344926837.1">
    <property type="nucleotide sequence ID" value="NZ_BAABCW010000006.1"/>
</dbReference>
<name>A0ABP6UIB4_9FLAO</name>
<keyword evidence="1" id="KW-0732">Signal</keyword>
<accession>A0ABP6UIB4</accession>
<sequence>MSKYLLFLFLIVFSTGKAQEDKMTISEVEILKKEVHKRAQELKTITSTFIQLKHIDFLSNDIKSSGDLYFKSPNIIKWSYTKPYEYSVIFKNKSLYINDAGKKSDINLTSNKIFRNLNDLIVKSVSGNMLDDPQFLTEFYKLDGFYVATMKPIDKTLSTLFTEIILNFNIQTFLVEKVLLVESSGDYTLIKFDNIDINNTIPDAIFAH</sequence>
<comment type="caution">
    <text evidence="2">The sequence shown here is derived from an EMBL/GenBank/DDBJ whole genome shotgun (WGS) entry which is preliminary data.</text>
</comment>